<proteinExistence type="predicted"/>
<keyword evidence="2" id="KW-1185">Reference proteome</keyword>
<name>A0A1M4YUU8_9HYPH</name>
<sequence>MKRSDENPEPSSTEALAQIRRRLADLIVIADREGLDVVAVRLRCAAREAARPNNGAPPSIVPDI</sequence>
<evidence type="ECO:0000313" key="1">
    <source>
        <dbReference type="EMBL" id="SHF09541.1"/>
    </source>
</evidence>
<gene>
    <name evidence="1" type="ORF">SAMN02745157_1626</name>
</gene>
<dbReference type="AlphaFoldDB" id="A0A1M4YUU8"/>
<evidence type="ECO:0000313" key="2">
    <source>
        <dbReference type="Proteomes" id="UP000184485"/>
    </source>
</evidence>
<protein>
    <submittedName>
        <fullName evidence="1">Uncharacterized protein</fullName>
    </submittedName>
</protein>
<organism evidence="1 2">
    <name type="scientific">Kaistia soli DSM 19436</name>
    <dbReference type="NCBI Taxonomy" id="1122133"/>
    <lineage>
        <taxon>Bacteria</taxon>
        <taxon>Pseudomonadati</taxon>
        <taxon>Pseudomonadota</taxon>
        <taxon>Alphaproteobacteria</taxon>
        <taxon>Hyphomicrobiales</taxon>
        <taxon>Kaistiaceae</taxon>
        <taxon>Kaistia</taxon>
    </lineage>
</organism>
<reference evidence="1 2" key="1">
    <citation type="submission" date="2016-11" db="EMBL/GenBank/DDBJ databases">
        <authorList>
            <person name="Jaros S."/>
            <person name="Januszkiewicz K."/>
            <person name="Wedrychowicz H."/>
        </authorList>
    </citation>
    <scope>NUCLEOTIDE SEQUENCE [LARGE SCALE GENOMIC DNA]</scope>
    <source>
        <strain evidence="1 2">DSM 19436</strain>
    </source>
</reference>
<dbReference type="STRING" id="1122133.SAMN02745157_1626"/>
<accession>A0A1M4YUU8</accession>
<dbReference type="Proteomes" id="UP000184485">
    <property type="component" value="Unassembled WGS sequence"/>
</dbReference>
<dbReference type="EMBL" id="FQUP01000001">
    <property type="protein sequence ID" value="SHF09541.1"/>
    <property type="molecule type" value="Genomic_DNA"/>
</dbReference>